<feature type="compositionally biased region" description="Low complexity" evidence="1">
    <location>
        <begin position="234"/>
        <end position="245"/>
    </location>
</feature>
<proteinExistence type="predicted"/>
<feature type="compositionally biased region" description="Polar residues" evidence="1">
    <location>
        <begin position="96"/>
        <end position="116"/>
    </location>
</feature>
<gene>
    <name evidence="2" type="ORF">HPB52_007182</name>
</gene>
<dbReference type="PANTHER" id="PTHR10528:SF17">
    <property type="entry name" value="AF4_FMR2 FAMILY MEMBER LILLI"/>
    <property type="match status" value="1"/>
</dbReference>
<dbReference type="Pfam" id="PF05110">
    <property type="entry name" value="AF-4"/>
    <property type="match status" value="1"/>
</dbReference>
<feature type="region of interest" description="Disordered" evidence="1">
    <location>
        <begin position="84"/>
        <end position="273"/>
    </location>
</feature>
<feature type="compositionally biased region" description="Basic and acidic residues" evidence="1">
    <location>
        <begin position="138"/>
        <end position="147"/>
    </location>
</feature>
<name>A0A9D4T322_RHISA</name>
<dbReference type="AlphaFoldDB" id="A0A9D4T322"/>
<reference evidence="2" key="1">
    <citation type="journal article" date="2020" name="Cell">
        <title>Large-Scale Comparative Analyses of Tick Genomes Elucidate Their Genetic Diversity and Vector Capacities.</title>
        <authorList>
            <consortium name="Tick Genome and Microbiome Consortium (TIGMIC)"/>
            <person name="Jia N."/>
            <person name="Wang J."/>
            <person name="Shi W."/>
            <person name="Du L."/>
            <person name="Sun Y."/>
            <person name="Zhan W."/>
            <person name="Jiang J.F."/>
            <person name="Wang Q."/>
            <person name="Zhang B."/>
            <person name="Ji P."/>
            <person name="Bell-Sakyi L."/>
            <person name="Cui X.M."/>
            <person name="Yuan T.T."/>
            <person name="Jiang B.G."/>
            <person name="Yang W.F."/>
            <person name="Lam T.T."/>
            <person name="Chang Q.C."/>
            <person name="Ding S.J."/>
            <person name="Wang X.J."/>
            <person name="Zhu J.G."/>
            <person name="Ruan X.D."/>
            <person name="Zhao L."/>
            <person name="Wei J.T."/>
            <person name="Ye R.Z."/>
            <person name="Que T.C."/>
            <person name="Du C.H."/>
            <person name="Zhou Y.H."/>
            <person name="Cheng J.X."/>
            <person name="Dai P.F."/>
            <person name="Guo W.B."/>
            <person name="Han X.H."/>
            <person name="Huang E.J."/>
            <person name="Li L.F."/>
            <person name="Wei W."/>
            <person name="Gao Y.C."/>
            <person name="Liu J.Z."/>
            <person name="Shao H.Z."/>
            <person name="Wang X."/>
            <person name="Wang C.C."/>
            <person name="Yang T.C."/>
            <person name="Huo Q.B."/>
            <person name="Li W."/>
            <person name="Chen H.Y."/>
            <person name="Chen S.E."/>
            <person name="Zhou L.G."/>
            <person name="Ni X.B."/>
            <person name="Tian J.H."/>
            <person name="Sheng Y."/>
            <person name="Liu T."/>
            <person name="Pan Y.S."/>
            <person name="Xia L.Y."/>
            <person name="Li J."/>
            <person name="Zhao F."/>
            <person name="Cao W.C."/>
        </authorList>
    </citation>
    <scope>NUCLEOTIDE SEQUENCE</scope>
    <source>
        <strain evidence="2">Rsan-2018</strain>
    </source>
</reference>
<feature type="compositionally biased region" description="Polar residues" evidence="1">
    <location>
        <begin position="258"/>
        <end position="269"/>
    </location>
</feature>
<dbReference type="PANTHER" id="PTHR10528">
    <property type="entry name" value="AF4/FMR2 FAMILY MEMBER"/>
    <property type="match status" value="1"/>
</dbReference>
<sequence>MAIFLSVERDALRERERQARALRAGVGGGDSGGHPIFRAPIKVDPGQEDELSRRIKNTLGDFNQVQRLLSHDPNHLIGISRTNAAAQTRAPPAVSNPVNGSSSTASTWNGNATAGKNSRHLSQPPQGSSHHHHQSRGSSHEQVRLEDAASNPKASSLPASSVASSAASTTNPPMAPSSQGPPNGLVVRPPAMRAPSKDVNNGNSSASAQHQSSTNSSSLTVRTESNGPATGSTKSSSAPRSSASDSKPKRPAPRLQISAPSSDSGTASTLPELETILKEMKKVPPVLTAIETPRKEECRPYFPTTPVQDPVPNHLDENGDSKHLLDPRKVASPP</sequence>
<feature type="compositionally biased region" description="Low complexity" evidence="1">
    <location>
        <begin position="152"/>
        <end position="178"/>
    </location>
</feature>
<feature type="compositionally biased region" description="Basic and acidic residues" evidence="1">
    <location>
        <begin position="314"/>
        <end position="334"/>
    </location>
</feature>
<feature type="compositionally biased region" description="Polar residues" evidence="1">
    <location>
        <begin position="219"/>
        <end position="233"/>
    </location>
</feature>
<evidence type="ECO:0000313" key="3">
    <source>
        <dbReference type="Proteomes" id="UP000821837"/>
    </source>
</evidence>
<evidence type="ECO:0000256" key="1">
    <source>
        <dbReference type="SAM" id="MobiDB-lite"/>
    </source>
</evidence>
<dbReference type="EMBL" id="JABSTV010001248">
    <property type="protein sequence ID" value="KAH7968249.1"/>
    <property type="molecule type" value="Genomic_DNA"/>
</dbReference>
<dbReference type="VEuPathDB" id="VectorBase:RSAN_026061"/>
<comment type="caution">
    <text evidence="2">The sequence shown here is derived from an EMBL/GenBank/DDBJ whole genome shotgun (WGS) entry which is preliminary data.</text>
</comment>
<feature type="compositionally biased region" description="Low complexity" evidence="1">
    <location>
        <begin position="200"/>
        <end position="218"/>
    </location>
</feature>
<dbReference type="Gene3D" id="6.10.250.2670">
    <property type="match status" value="1"/>
</dbReference>
<accession>A0A9D4T322</accession>
<keyword evidence="3" id="KW-1185">Reference proteome</keyword>
<dbReference type="GO" id="GO:0010468">
    <property type="term" value="P:regulation of gene expression"/>
    <property type="evidence" value="ECO:0007669"/>
    <property type="project" value="InterPro"/>
</dbReference>
<organism evidence="2 3">
    <name type="scientific">Rhipicephalus sanguineus</name>
    <name type="common">Brown dog tick</name>
    <name type="synonym">Ixodes sanguineus</name>
    <dbReference type="NCBI Taxonomy" id="34632"/>
    <lineage>
        <taxon>Eukaryota</taxon>
        <taxon>Metazoa</taxon>
        <taxon>Ecdysozoa</taxon>
        <taxon>Arthropoda</taxon>
        <taxon>Chelicerata</taxon>
        <taxon>Arachnida</taxon>
        <taxon>Acari</taxon>
        <taxon>Parasitiformes</taxon>
        <taxon>Ixodida</taxon>
        <taxon>Ixodoidea</taxon>
        <taxon>Ixodidae</taxon>
        <taxon>Rhipicephalinae</taxon>
        <taxon>Rhipicephalus</taxon>
        <taxon>Rhipicephalus</taxon>
    </lineage>
</organism>
<protein>
    <submittedName>
        <fullName evidence="2">Uncharacterized protein</fullName>
    </submittedName>
</protein>
<evidence type="ECO:0000313" key="2">
    <source>
        <dbReference type="EMBL" id="KAH7968249.1"/>
    </source>
</evidence>
<reference evidence="2" key="2">
    <citation type="submission" date="2021-09" db="EMBL/GenBank/DDBJ databases">
        <authorList>
            <person name="Jia N."/>
            <person name="Wang J."/>
            <person name="Shi W."/>
            <person name="Du L."/>
            <person name="Sun Y."/>
            <person name="Zhan W."/>
            <person name="Jiang J."/>
            <person name="Wang Q."/>
            <person name="Zhang B."/>
            <person name="Ji P."/>
            <person name="Sakyi L.B."/>
            <person name="Cui X."/>
            <person name="Yuan T."/>
            <person name="Jiang B."/>
            <person name="Yang W."/>
            <person name="Lam T.T.-Y."/>
            <person name="Chang Q."/>
            <person name="Ding S."/>
            <person name="Wang X."/>
            <person name="Zhu J."/>
            <person name="Ruan X."/>
            <person name="Zhao L."/>
            <person name="Wei J."/>
            <person name="Que T."/>
            <person name="Du C."/>
            <person name="Cheng J."/>
            <person name="Dai P."/>
            <person name="Han X."/>
            <person name="Huang E."/>
            <person name="Gao Y."/>
            <person name="Liu J."/>
            <person name="Shao H."/>
            <person name="Ye R."/>
            <person name="Li L."/>
            <person name="Wei W."/>
            <person name="Wang X."/>
            <person name="Wang C."/>
            <person name="Huo Q."/>
            <person name="Li W."/>
            <person name="Guo W."/>
            <person name="Chen H."/>
            <person name="Chen S."/>
            <person name="Zhou L."/>
            <person name="Zhou L."/>
            <person name="Ni X."/>
            <person name="Tian J."/>
            <person name="Zhou Y."/>
            <person name="Sheng Y."/>
            <person name="Liu T."/>
            <person name="Pan Y."/>
            <person name="Xia L."/>
            <person name="Li J."/>
            <person name="Zhao F."/>
            <person name="Cao W."/>
        </authorList>
    </citation>
    <scope>NUCLEOTIDE SEQUENCE</scope>
    <source>
        <strain evidence="2">Rsan-2018</strain>
        <tissue evidence="2">Larvae</tissue>
    </source>
</reference>
<feature type="region of interest" description="Disordered" evidence="1">
    <location>
        <begin position="297"/>
        <end position="334"/>
    </location>
</feature>
<dbReference type="GO" id="GO:0032783">
    <property type="term" value="C:super elongation complex"/>
    <property type="evidence" value="ECO:0007669"/>
    <property type="project" value="TreeGrafter"/>
</dbReference>
<dbReference type="InterPro" id="IPR007797">
    <property type="entry name" value="AF4/FMR2"/>
</dbReference>
<dbReference type="Proteomes" id="UP000821837">
    <property type="component" value="Unassembled WGS sequence"/>
</dbReference>